<comment type="caution">
    <text evidence="1">The sequence shown here is derived from an EMBL/GenBank/DDBJ whole genome shotgun (WGS) entry which is preliminary data.</text>
</comment>
<evidence type="ECO:0000313" key="2">
    <source>
        <dbReference type="Proteomes" id="UP001647509"/>
    </source>
</evidence>
<protein>
    <submittedName>
        <fullName evidence="1">DUF2490 domain-containing protein</fullName>
    </submittedName>
</protein>
<dbReference type="Proteomes" id="UP001647509">
    <property type="component" value="Unassembled WGS sequence"/>
</dbReference>
<organism evidence="1 2">
    <name type="scientific">Pseudotamlana agarivorans</name>
    <dbReference type="NCBI Taxonomy" id="481183"/>
    <lineage>
        <taxon>Bacteria</taxon>
        <taxon>Pseudomonadati</taxon>
        <taxon>Bacteroidota</taxon>
        <taxon>Flavobacteriia</taxon>
        <taxon>Flavobacteriales</taxon>
        <taxon>Flavobacteriaceae</taxon>
        <taxon>Pseudotamlana</taxon>
    </lineage>
</organism>
<name>A0ACC5U5R7_9FLAO</name>
<keyword evidence="2" id="KW-1185">Reference proteome</keyword>
<dbReference type="EMBL" id="JAHKPD010000007">
    <property type="protein sequence ID" value="MBU2949598.1"/>
    <property type="molecule type" value="Genomic_DNA"/>
</dbReference>
<evidence type="ECO:0000313" key="1">
    <source>
        <dbReference type="EMBL" id="MBU2949598.1"/>
    </source>
</evidence>
<sequence length="259" mass="30529">MRKTTHVFDKKIYIKGIHTLLFILFITPCIGFTQSAPLEVDNAFTQQLWLSIAPSWKLKDSTYLKSDAGYRTKTSNDWERYVARAAYEKTIKPFFLKKLKRYESYSAGLGLFYLNNRIGPNSLEIRPFQGFRINLNISKRIHITNYFRLEERFLITAQEYSNHFGLRFRYQIMTNIGLQGLLFSDNRGFYFPMGIEFFYDIVELSQFSDVIRITPGAGYQFNPSFKIQSMLAYIYTKQNIGGIYRTNDIIFRLRVIKSF</sequence>
<accession>A0ACC5U5R7</accession>
<reference evidence="1" key="1">
    <citation type="submission" date="2021-05" db="EMBL/GenBank/DDBJ databases">
        <title>Draft genomes of bacteria isolated from model marine particles.</title>
        <authorList>
            <person name="Datta M.S."/>
            <person name="Schwartzman J.A."/>
            <person name="Enke T.N."/>
            <person name="Saavedra J."/>
            <person name="Cermak N."/>
            <person name="Cordero O.X."/>
        </authorList>
    </citation>
    <scope>NUCLEOTIDE SEQUENCE</scope>
    <source>
        <strain evidence="1">I2M19</strain>
    </source>
</reference>
<proteinExistence type="predicted"/>
<gene>
    <name evidence="1" type="ORF">KO493_02675</name>
</gene>